<name>A0ABU7I7C8_9SPHI</name>
<protein>
    <recommendedName>
        <fullName evidence="4">Outer membrane protein beta-barrel domain-containing protein</fullName>
    </recommendedName>
</protein>
<keyword evidence="3" id="KW-1185">Reference proteome</keyword>
<gene>
    <name evidence="2" type="ORF">VRU48_09610</name>
</gene>
<evidence type="ECO:0000256" key="1">
    <source>
        <dbReference type="SAM" id="SignalP"/>
    </source>
</evidence>
<evidence type="ECO:0000313" key="3">
    <source>
        <dbReference type="Proteomes" id="UP001336835"/>
    </source>
</evidence>
<sequence length="182" mass="20349">MKLSLLIALACFLFIGTADAQTDSLHLPKRFYIYGDLEFGGGGATYGSYTQVSLVVQKRNNYVRLKASENARPLFSWNDEEPMMTDLSLILGKSYTVFTCHNLKLGSGVAFIKKEKRAPLEETYKKRAVGLSLELKYCYMIDWSAGITCSLNSNLNKVDSYSVFAVGVAFGFLREKKNGLKH</sequence>
<dbReference type="EMBL" id="JAZDQT010000001">
    <property type="protein sequence ID" value="MEE1945365.1"/>
    <property type="molecule type" value="Genomic_DNA"/>
</dbReference>
<reference evidence="2 3" key="1">
    <citation type="submission" date="2024-01" db="EMBL/GenBank/DDBJ databases">
        <title>Pedobacter sp. nov., isolated from fresh soil.</title>
        <authorList>
            <person name="Le N.T.T."/>
        </authorList>
    </citation>
    <scope>NUCLEOTIDE SEQUENCE [LARGE SCALE GENOMIC DNA]</scope>
    <source>
        <strain evidence="2 3">KR3-3</strain>
    </source>
</reference>
<keyword evidence="1" id="KW-0732">Signal</keyword>
<feature type="chain" id="PRO_5046159157" description="Outer membrane protein beta-barrel domain-containing protein" evidence="1">
    <location>
        <begin position="21"/>
        <end position="182"/>
    </location>
</feature>
<organism evidence="2 3">
    <name type="scientific">Pedobacter albus</name>
    <dbReference type="NCBI Taxonomy" id="3113905"/>
    <lineage>
        <taxon>Bacteria</taxon>
        <taxon>Pseudomonadati</taxon>
        <taxon>Bacteroidota</taxon>
        <taxon>Sphingobacteriia</taxon>
        <taxon>Sphingobacteriales</taxon>
        <taxon>Sphingobacteriaceae</taxon>
        <taxon>Pedobacter</taxon>
    </lineage>
</organism>
<evidence type="ECO:0008006" key="4">
    <source>
        <dbReference type="Google" id="ProtNLM"/>
    </source>
</evidence>
<evidence type="ECO:0000313" key="2">
    <source>
        <dbReference type="EMBL" id="MEE1945365.1"/>
    </source>
</evidence>
<dbReference type="RefSeq" id="WP_330107708.1">
    <property type="nucleotide sequence ID" value="NZ_JAZDQT010000001.1"/>
</dbReference>
<feature type="signal peptide" evidence="1">
    <location>
        <begin position="1"/>
        <end position="20"/>
    </location>
</feature>
<proteinExistence type="predicted"/>
<dbReference type="Proteomes" id="UP001336835">
    <property type="component" value="Unassembled WGS sequence"/>
</dbReference>
<accession>A0ABU7I7C8</accession>
<comment type="caution">
    <text evidence="2">The sequence shown here is derived from an EMBL/GenBank/DDBJ whole genome shotgun (WGS) entry which is preliminary data.</text>
</comment>